<dbReference type="SUPFAM" id="SSF51395">
    <property type="entry name" value="FMN-linked oxidoreductases"/>
    <property type="match status" value="1"/>
</dbReference>
<evidence type="ECO:0000313" key="5">
    <source>
        <dbReference type="EMBL" id="OBZ76053.1"/>
    </source>
</evidence>
<dbReference type="Proteomes" id="UP000092993">
    <property type="component" value="Unassembled WGS sequence"/>
</dbReference>
<dbReference type="OMA" id="AGMSNTH"/>
<evidence type="ECO:0000256" key="1">
    <source>
        <dbReference type="ARBA" id="ARBA00001917"/>
    </source>
</evidence>
<sequence>MAKDTLSTSETPGDRDDSNTGDNTKVPDDEVRSSHWSTPHSQASRARSSHPRQRGDTKNKPKGPSPHYSLYQRDIFKQGGKSGTLPSFSVHADELQESIKKKLNDRGYFYANSNAGLGWTDRANREAFYRWRIIPRTLVDTNTRDLTTTIFGHRIPVPIMFAPIGINKLYTPLGELVPARVAGELGMPYCLSTAGSQSIEDVARANDEGASERNESNSVHKYDGPNGGNAKSPRFYQLYMGHDDEITLSLLNRAWKSSFDVLMLTTDTWQLGWRPTDINIANYTFYYPGTVGNEIGASDPVFMRKHRAELARDPGKWIDHSVWHGKAHTWEKVKWLIGEWKRISNGRPFVLKGIQCAADARAALDAGCTGIVVTNHAGRQVDGAVGSLEVLPEIVDAVGDKMTVIFDSGVRTGADVFKALALGAHAVMIGRLYVWGMAHEGVHGCRHVVKSLLADLDILMTVAGYRSIEQDMFRNKEAVRYNPSGVPPRGEHARL</sequence>
<feature type="compositionally biased region" description="Polar residues" evidence="3">
    <location>
        <begin position="34"/>
        <end position="46"/>
    </location>
</feature>
<reference evidence="5 6" key="1">
    <citation type="submission" date="2016-03" db="EMBL/GenBank/DDBJ databases">
        <title>Whole genome sequencing of Grifola frondosa 9006-11.</title>
        <authorList>
            <person name="Min B."/>
            <person name="Park H."/>
            <person name="Kim J.-G."/>
            <person name="Cho H."/>
            <person name="Oh Y.-L."/>
            <person name="Kong W.-S."/>
            <person name="Choi I.-G."/>
        </authorList>
    </citation>
    <scope>NUCLEOTIDE SEQUENCE [LARGE SCALE GENOMIC DNA]</scope>
    <source>
        <strain evidence="5 6">9006-11</strain>
    </source>
</reference>
<evidence type="ECO:0000259" key="4">
    <source>
        <dbReference type="PROSITE" id="PS51349"/>
    </source>
</evidence>
<feature type="region of interest" description="Disordered" evidence="3">
    <location>
        <begin position="1"/>
        <end position="69"/>
    </location>
</feature>
<dbReference type="OrthoDB" id="25826at2759"/>
<feature type="compositionally biased region" description="Basic and acidic residues" evidence="3">
    <location>
        <begin position="204"/>
        <end position="223"/>
    </location>
</feature>
<evidence type="ECO:0000313" key="6">
    <source>
        <dbReference type="Proteomes" id="UP000092993"/>
    </source>
</evidence>
<proteinExistence type="predicted"/>
<accession>A0A1C7MGQ3</accession>
<dbReference type="InterPro" id="IPR037396">
    <property type="entry name" value="FMN_HAD"/>
</dbReference>
<keyword evidence="2" id="KW-0560">Oxidoreductase</keyword>
<keyword evidence="5" id="KW-0503">Monooxygenase</keyword>
<feature type="domain" description="FMN hydroxy acid dehydrogenase" evidence="4">
    <location>
        <begin position="84"/>
        <end position="481"/>
    </location>
</feature>
<evidence type="ECO:0000256" key="2">
    <source>
        <dbReference type="ARBA" id="ARBA00023002"/>
    </source>
</evidence>
<gene>
    <name evidence="5" type="ORF">A0H81_03889</name>
</gene>
<dbReference type="InterPro" id="IPR000262">
    <property type="entry name" value="FMN-dep_DH"/>
</dbReference>
<name>A0A1C7MGQ3_GRIFR</name>
<dbReference type="EMBL" id="LUGG01000003">
    <property type="protein sequence ID" value="OBZ76053.1"/>
    <property type="molecule type" value="Genomic_DNA"/>
</dbReference>
<protein>
    <submittedName>
        <fullName evidence="5">Putative lactate 2-monooxygenase PB1A11.03</fullName>
    </submittedName>
</protein>
<dbReference type="GO" id="GO:0004497">
    <property type="term" value="F:monooxygenase activity"/>
    <property type="evidence" value="ECO:0007669"/>
    <property type="project" value="UniProtKB-KW"/>
</dbReference>
<feature type="compositionally biased region" description="Polar residues" evidence="3">
    <location>
        <begin position="1"/>
        <end position="11"/>
    </location>
</feature>
<dbReference type="InterPro" id="IPR013785">
    <property type="entry name" value="Aldolase_TIM"/>
</dbReference>
<dbReference type="PROSITE" id="PS51349">
    <property type="entry name" value="FMN_HYDROXY_ACID_DH_2"/>
    <property type="match status" value="1"/>
</dbReference>
<evidence type="ECO:0000256" key="3">
    <source>
        <dbReference type="SAM" id="MobiDB-lite"/>
    </source>
</evidence>
<feature type="region of interest" description="Disordered" evidence="3">
    <location>
        <begin position="204"/>
        <end position="228"/>
    </location>
</feature>
<keyword evidence="6" id="KW-1185">Reference proteome</keyword>
<dbReference type="PANTHER" id="PTHR10578">
    <property type="entry name" value="S -2-HYDROXY-ACID OXIDASE-RELATED"/>
    <property type="match status" value="1"/>
</dbReference>
<organism evidence="5 6">
    <name type="scientific">Grifola frondosa</name>
    <name type="common">Maitake</name>
    <name type="synonym">Polyporus frondosus</name>
    <dbReference type="NCBI Taxonomy" id="5627"/>
    <lineage>
        <taxon>Eukaryota</taxon>
        <taxon>Fungi</taxon>
        <taxon>Dikarya</taxon>
        <taxon>Basidiomycota</taxon>
        <taxon>Agaricomycotina</taxon>
        <taxon>Agaricomycetes</taxon>
        <taxon>Polyporales</taxon>
        <taxon>Grifolaceae</taxon>
        <taxon>Grifola</taxon>
    </lineage>
</organism>
<dbReference type="PANTHER" id="PTHR10578:SF75">
    <property type="entry name" value="L-LACTATE DEHYDROGENASE (AFU_ORTHOLOGUE AFUA_4G07050)"/>
    <property type="match status" value="1"/>
</dbReference>
<dbReference type="Gene3D" id="3.20.20.70">
    <property type="entry name" value="Aldolase class I"/>
    <property type="match status" value="1"/>
</dbReference>
<dbReference type="Pfam" id="PF01070">
    <property type="entry name" value="FMN_dh"/>
    <property type="match status" value="1"/>
</dbReference>
<comment type="caution">
    <text evidence="5">The sequence shown here is derived from an EMBL/GenBank/DDBJ whole genome shotgun (WGS) entry which is preliminary data.</text>
</comment>
<dbReference type="AlphaFoldDB" id="A0A1C7MGQ3"/>
<comment type="cofactor">
    <cofactor evidence="1">
        <name>FMN</name>
        <dbReference type="ChEBI" id="CHEBI:58210"/>
    </cofactor>
</comment>
<dbReference type="STRING" id="5627.A0A1C7MGQ3"/>